<gene>
    <name evidence="5" type="ORF">FOH10_18925</name>
</gene>
<comment type="similarity">
    <text evidence="1">Belongs to the oxygen-dependent FAD-linked oxidoreductase family.</text>
</comment>
<dbReference type="Pfam" id="PF01565">
    <property type="entry name" value="FAD_binding_4"/>
    <property type="match status" value="1"/>
</dbReference>
<evidence type="ECO:0000256" key="1">
    <source>
        <dbReference type="ARBA" id="ARBA00005466"/>
    </source>
</evidence>
<dbReference type="SUPFAM" id="SSF56176">
    <property type="entry name" value="FAD-binding/transporter-associated domain-like"/>
    <property type="match status" value="1"/>
</dbReference>
<feature type="domain" description="FAD-binding PCMH-type" evidence="4">
    <location>
        <begin position="17"/>
        <end position="183"/>
    </location>
</feature>
<reference evidence="5 6" key="1">
    <citation type="submission" date="2019-07" db="EMBL/GenBank/DDBJ databases">
        <title>Complete Genome Sequence and Methylome Analysis of Nocardia otitidis-caviarum NEB252.</title>
        <authorList>
            <person name="Fomenkov A."/>
            <person name="Anton B.P."/>
            <person name="Vincze T."/>
            <person name="Roberts R.J."/>
        </authorList>
    </citation>
    <scope>NUCLEOTIDE SEQUENCE [LARGE SCALE GENOMIC DNA]</scope>
    <source>
        <strain evidence="5 6">NEB252</strain>
    </source>
</reference>
<evidence type="ECO:0000259" key="4">
    <source>
        <dbReference type="PROSITE" id="PS51387"/>
    </source>
</evidence>
<evidence type="ECO:0000313" key="6">
    <source>
        <dbReference type="Proteomes" id="UP000317039"/>
    </source>
</evidence>
<evidence type="ECO:0000256" key="2">
    <source>
        <dbReference type="ARBA" id="ARBA00023002"/>
    </source>
</evidence>
<dbReference type="InterPro" id="IPR016169">
    <property type="entry name" value="FAD-bd_PCMH_sub2"/>
</dbReference>
<dbReference type="PANTHER" id="PTHR13878:SF53">
    <property type="entry name" value="CYTOKININ DEHYDROGENASE 6"/>
    <property type="match status" value="1"/>
</dbReference>
<dbReference type="GO" id="GO:0016491">
    <property type="term" value="F:oxidoreductase activity"/>
    <property type="evidence" value="ECO:0007669"/>
    <property type="project" value="UniProtKB-KW"/>
</dbReference>
<dbReference type="AlphaFoldDB" id="A0A516NNI9"/>
<evidence type="ECO:0000313" key="5">
    <source>
        <dbReference type="EMBL" id="QDP80476.1"/>
    </source>
</evidence>
<dbReference type="PROSITE" id="PS51387">
    <property type="entry name" value="FAD_PCMH"/>
    <property type="match status" value="1"/>
</dbReference>
<dbReference type="PANTHER" id="PTHR13878">
    <property type="entry name" value="GULONOLACTONE OXIDASE"/>
    <property type="match status" value="1"/>
</dbReference>
<evidence type="ECO:0000256" key="3">
    <source>
        <dbReference type="SAM" id="MobiDB-lite"/>
    </source>
</evidence>
<dbReference type="Proteomes" id="UP000317039">
    <property type="component" value="Chromosome"/>
</dbReference>
<dbReference type="InterPro" id="IPR006094">
    <property type="entry name" value="Oxid_FAD_bind_N"/>
</dbReference>
<dbReference type="KEGG" id="nod:FOH10_18925"/>
<dbReference type="InterPro" id="IPR036318">
    <property type="entry name" value="FAD-bd_PCMH-like_sf"/>
</dbReference>
<dbReference type="GO" id="GO:0071949">
    <property type="term" value="F:FAD binding"/>
    <property type="evidence" value="ECO:0007669"/>
    <property type="project" value="InterPro"/>
</dbReference>
<accession>A0A516NNI9</accession>
<dbReference type="InterPro" id="IPR016167">
    <property type="entry name" value="FAD-bd_PCMH_sub1"/>
</dbReference>
<sequence>MAEADLRGATRDFGGLVSRTPRLVVRPGCAEEIAALVRNEETRVRVDVVARGCWHSCRGESLTEGIAVDMRGMACVHEVREDRVIVDAGATWREVLEATLPRGLVPPVLTDYLDLTVGGTLSAARPMRFSWKWLTLQSHGRGDCARQGGGRDLAGEAVARTHDPRRRAVDAAGSRCHSEADFP</sequence>
<name>A0A516NNI9_9NOCA</name>
<protein>
    <submittedName>
        <fullName evidence="5">FAD-binding protein</fullName>
    </submittedName>
</protein>
<dbReference type="InterPro" id="IPR016166">
    <property type="entry name" value="FAD-bd_PCMH"/>
</dbReference>
<dbReference type="Gene3D" id="3.30.465.10">
    <property type="match status" value="1"/>
</dbReference>
<feature type="region of interest" description="Disordered" evidence="3">
    <location>
        <begin position="161"/>
        <end position="183"/>
    </location>
</feature>
<proteinExistence type="inferred from homology"/>
<organism evidence="5 6">
    <name type="scientific">Nocardia otitidiscaviarum</name>
    <dbReference type="NCBI Taxonomy" id="1823"/>
    <lineage>
        <taxon>Bacteria</taxon>
        <taxon>Bacillati</taxon>
        <taxon>Actinomycetota</taxon>
        <taxon>Actinomycetes</taxon>
        <taxon>Mycobacteriales</taxon>
        <taxon>Nocardiaceae</taxon>
        <taxon>Nocardia</taxon>
    </lineage>
</organism>
<dbReference type="InterPro" id="IPR050432">
    <property type="entry name" value="FAD-linked_Oxidoreductases_BP"/>
</dbReference>
<keyword evidence="2" id="KW-0560">Oxidoreductase</keyword>
<dbReference type="EMBL" id="CP041695">
    <property type="protein sequence ID" value="QDP80476.1"/>
    <property type="molecule type" value="Genomic_DNA"/>
</dbReference>
<dbReference type="Gene3D" id="3.30.43.10">
    <property type="entry name" value="Uridine Diphospho-n-acetylenolpyruvylglucosamine Reductase, domain 2"/>
    <property type="match status" value="1"/>
</dbReference>